<evidence type="ECO:0000256" key="1">
    <source>
        <dbReference type="SAM" id="MobiDB-lite"/>
    </source>
</evidence>
<comment type="caution">
    <text evidence="2">The sequence shown here is derived from an EMBL/GenBank/DDBJ whole genome shotgun (WGS) entry which is preliminary data.</text>
</comment>
<evidence type="ECO:0000313" key="2">
    <source>
        <dbReference type="EMBL" id="MBB3927147.1"/>
    </source>
</evidence>
<feature type="region of interest" description="Disordered" evidence="1">
    <location>
        <begin position="1"/>
        <end position="31"/>
    </location>
</feature>
<sequence length="57" mass="5758">MNEKLAGPAALAQRRRQQPPTAYPAARPRVAGSGVGSRALAAALLYAGSAAARRKGG</sequence>
<dbReference type="EMBL" id="JACIDT010000010">
    <property type="protein sequence ID" value="MBB3927147.1"/>
    <property type="molecule type" value="Genomic_DNA"/>
</dbReference>
<keyword evidence="3" id="KW-1185">Reference proteome</keyword>
<reference evidence="2 3" key="1">
    <citation type="submission" date="2020-08" db="EMBL/GenBank/DDBJ databases">
        <title>Genomic Encyclopedia of Type Strains, Phase IV (KMG-IV): sequencing the most valuable type-strain genomes for metagenomic binning, comparative biology and taxonomic classification.</title>
        <authorList>
            <person name="Goeker M."/>
        </authorList>
    </citation>
    <scope>NUCLEOTIDE SEQUENCE [LARGE SCALE GENOMIC DNA]</scope>
    <source>
        <strain evidence="2 3">DSM 26189</strain>
    </source>
</reference>
<evidence type="ECO:0000313" key="3">
    <source>
        <dbReference type="Proteomes" id="UP000571950"/>
    </source>
</evidence>
<organism evidence="2 3">
    <name type="scientific">Sphingobium jiangsuense</name>
    <dbReference type="NCBI Taxonomy" id="870476"/>
    <lineage>
        <taxon>Bacteria</taxon>
        <taxon>Pseudomonadati</taxon>
        <taxon>Pseudomonadota</taxon>
        <taxon>Alphaproteobacteria</taxon>
        <taxon>Sphingomonadales</taxon>
        <taxon>Sphingomonadaceae</taxon>
        <taxon>Sphingobium</taxon>
    </lineage>
</organism>
<accession>A0A7W6FQY0</accession>
<dbReference type="RefSeq" id="WP_188072657.1">
    <property type="nucleotide sequence ID" value="NZ_BSPS01000033.1"/>
</dbReference>
<gene>
    <name evidence="2" type="ORF">GGR43_002870</name>
</gene>
<dbReference type="AlphaFoldDB" id="A0A7W6FQY0"/>
<name>A0A7W6FQY0_9SPHN</name>
<protein>
    <submittedName>
        <fullName evidence="2">Uncharacterized protein</fullName>
    </submittedName>
</protein>
<dbReference type="Proteomes" id="UP000571950">
    <property type="component" value="Unassembled WGS sequence"/>
</dbReference>
<proteinExistence type="predicted"/>